<dbReference type="PANTHER" id="PTHR34309">
    <property type="entry name" value="SLR1406 PROTEIN"/>
    <property type="match status" value="1"/>
</dbReference>
<keyword evidence="3" id="KW-1185">Reference proteome</keyword>
<evidence type="ECO:0000256" key="1">
    <source>
        <dbReference type="SAM" id="SignalP"/>
    </source>
</evidence>
<dbReference type="InterPro" id="IPR038084">
    <property type="entry name" value="PduO/GlcC-like_sf"/>
</dbReference>
<keyword evidence="1" id="KW-0732">Signal</keyword>
<gene>
    <name evidence="2" type="ORF">LMG27177_01941</name>
</gene>
<accession>A0A6J5FXB2</accession>
<evidence type="ECO:0008006" key="4">
    <source>
        <dbReference type="Google" id="ProtNLM"/>
    </source>
</evidence>
<organism evidence="2 3">
    <name type="scientific">Paraburkholderia fynbosensis</name>
    <dbReference type="NCBI Taxonomy" id="1200993"/>
    <lineage>
        <taxon>Bacteria</taxon>
        <taxon>Pseudomonadati</taxon>
        <taxon>Pseudomonadota</taxon>
        <taxon>Betaproteobacteria</taxon>
        <taxon>Burkholderiales</taxon>
        <taxon>Burkholderiaceae</taxon>
        <taxon>Paraburkholderia</taxon>
    </lineage>
</organism>
<dbReference type="InterPro" id="IPR052517">
    <property type="entry name" value="GlcG_carb_metab_protein"/>
</dbReference>
<evidence type="ECO:0000313" key="2">
    <source>
        <dbReference type="EMBL" id="CAB3785891.1"/>
    </source>
</evidence>
<dbReference type="InterPro" id="IPR005624">
    <property type="entry name" value="PduO/GlcC-like"/>
</dbReference>
<dbReference type="Pfam" id="PF03928">
    <property type="entry name" value="HbpS-like"/>
    <property type="match status" value="1"/>
</dbReference>
<name>A0A6J5FXB2_9BURK</name>
<reference evidence="2 3" key="1">
    <citation type="submission" date="2020-04" db="EMBL/GenBank/DDBJ databases">
        <authorList>
            <person name="De Canck E."/>
        </authorList>
    </citation>
    <scope>NUCLEOTIDE SEQUENCE [LARGE SCALE GENOMIC DNA]</scope>
    <source>
        <strain evidence="2 3">LMG 27177</strain>
    </source>
</reference>
<dbReference type="AlphaFoldDB" id="A0A6J5FXB2"/>
<dbReference type="RefSeq" id="WP_175159164.1">
    <property type="nucleotide sequence ID" value="NZ_CADIKI010000004.1"/>
</dbReference>
<dbReference type="PANTHER" id="PTHR34309:SF1">
    <property type="entry name" value="PROTEIN GLCG"/>
    <property type="match status" value="1"/>
</dbReference>
<dbReference type="EMBL" id="CADIKI010000004">
    <property type="protein sequence ID" value="CAB3785891.1"/>
    <property type="molecule type" value="Genomic_DNA"/>
</dbReference>
<feature type="signal peptide" evidence="1">
    <location>
        <begin position="1"/>
        <end position="24"/>
    </location>
</feature>
<feature type="chain" id="PRO_5027096811" description="Heme-binding protein" evidence="1">
    <location>
        <begin position="25"/>
        <end position="244"/>
    </location>
</feature>
<protein>
    <recommendedName>
        <fullName evidence="4">Heme-binding protein</fullName>
    </recommendedName>
</protein>
<evidence type="ECO:0000313" key="3">
    <source>
        <dbReference type="Proteomes" id="UP000494252"/>
    </source>
</evidence>
<sequence>MRINTSISVVAVALGLSVAYPALAGENDDDTGARCTLPQGTVSLVEKQLFTVVNLSDANGGIFKPNRMWAAIVDREGHLCSVIKTGDAWPGSRAIAIAKAYTANGFSNDALALSTANLYAATQPGGSLYGLNNSNPFNSRFLEQGTGIGHTVGGVITFGGGVALYAGGKVIGGLGVSGDSACADHAIAYRMRKLAGLGTVPKGQGPNNTDNIVYAASTSPMGFEHPHCFPSDLSASAIENVGGR</sequence>
<dbReference type="Gene3D" id="3.30.450.150">
    <property type="entry name" value="Haem-degrading domain"/>
    <property type="match status" value="1"/>
</dbReference>
<proteinExistence type="predicted"/>
<dbReference type="SUPFAM" id="SSF143744">
    <property type="entry name" value="GlcG-like"/>
    <property type="match status" value="1"/>
</dbReference>
<dbReference type="Proteomes" id="UP000494252">
    <property type="component" value="Unassembled WGS sequence"/>
</dbReference>